<dbReference type="Proteomes" id="UP000032233">
    <property type="component" value="Unassembled WGS sequence"/>
</dbReference>
<keyword evidence="17" id="KW-1185">Reference proteome</keyword>
<dbReference type="SUPFAM" id="SSF52172">
    <property type="entry name" value="CheY-like"/>
    <property type="match status" value="1"/>
</dbReference>
<dbReference type="Pfam" id="PF02518">
    <property type="entry name" value="HATPase_c"/>
    <property type="match status" value="1"/>
</dbReference>
<evidence type="ECO:0000256" key="6">
    <source>
        <dbReference type="ARBA" id="ARBA00022679"/>
    </source>
</evidence>
<proteinExistence type="predicted"/>
<keyword evidence="6" id="KW-0808">Transferase</keyword>
<dbReference type="SMART" id="SM00388">
    <property type="entry name" value="HisKA"/>
    <property type="match status" value="1"/>
</dbReference>
<dbReference type="Gene3D" id="1.10.287.130">
    <property type="match status" value="1"/>
</dbReference>
<evidence type="ECO:0000313" key="16">
    <source>
        <dbReference type="EMBL" id="KIX13879.1"/>
    </source>
</evidence>
<dbReference type="PROSITE" id="PS50112">
    <property type="entry name" value="PAS"/>
    <property type="match status" value="1"/>
</dbReference>
<dbReference type="SMART" id="SM00091">
    <property type="entry name" value="PAS"/>
    <property type="match status" value="1"/>
</dbReference>
<dbReference type="Gene3D" id="3.30.565.10">
    <property type="entry name" value="Histidine kinase-like ATPase, C-terminal domain"/>
    <property type="match status" value="1"/>
</dbReference>
<evidence type="ECO:0000256" key="3">
    <source>
        <dbReference type="ARBA" id="ARBA00012438"/>
    </source>
</evidence>
<dbReference type="RefSeq" id="WP_044348720.1">
    <property type="nucleotide sequence ID" value="NZ_AZAC01000014.1"/>
</dbReference>
<dbReference type="InterPro" id="IPR036097">
    <property type="entry name" value="HisK_dim/P_sf"/>
</dbReference>
<dbReference type="PRINTS" id="PR00344">
    <property type="entry name" value="BCTRLSENSOR"/>
</dbReference>
<evidence type="ECO:0000256" key="12">
    <source>
        <dbReference type="PROSITE-ProRule" id="PRU00169"/>
    </source>
</evidence>
<keyword evidence="8" id="KW-0418">Kinase</keyword>
<dbReference type="GO" id="GO:0005524">
    <property type="term" value="F:ATP binding"/>
    <property type="evidence" value="ECO:0007669"/>
    <property type="project" value="UniProtKB-KW"/>
</dbReference>
<feature type="domain" description="Response regulatory" evidence="14">
    <location>
        <begin position="9"/>
        <end position="123"/>
    </location>
</feature>
<dbReference type="InterPro" id="IPR004358">
    <property type="entry name" value="Sig_transdc_His_kin-like_C"/>
</dbReference>
<dbReference type="InterPro" id="IPR000014">
    <property type="entry name" value="PAS"/>
</dbReference>
<dbReference type="AlphaFoldDB" id="A0A0D2J6S8"/>
<dbReference type="EC" id="2.7.13.3" evidence="3"/>
<dbReference type="SMART" id="SM00448">
    <property type="entry name" value="REC"/>
    <property type="match status" value="1"/>
</dbReference>
<dbReference type="InterPro" id="IPR003661">
    <property type="entry name" value="HisK_dim/P_dom"/>
</dbReference>
<dbReference type="InterPro" id="IPR035965">
    <property type="entry name" value="PAS-like_dom_sf"/>
</dbReference>
<feature type="domain" description="PAS" evidence="15">
    <location>
        <begin position="149"/>
        <end position="193"/>
    </location>
</feature>
<evidence type="ECO:0000256" key="4">
    <source>
        <dbReference type="ARBA" id="ARBA00022475"/>
    </source>
</evidence>
<name>A0A0D2J6S8_9BACT</name>
<evidence type="ECO:0000259" key="14">
    <source>
        <dbReference type="PROSITE" id="PS50110"/>
    </source>
</evidence>
<dbReference type="NCBIfam" id="TIGR00229">
    <property type="entry name" value="sensory_box"/>
    <property type="match status" value="1"/>
</dbReference>
<dbReference type="STRING" id="1429043.X474_11645"/>
<keyword evidence="9" id="KW-0067">ATP-binding</keyword>
<dbReference type="InterPro" id="IPR001789">
    <property type="entry name" value="Sig_transdc_resp-reg_receiver"/>
</dbReference>
<dbReference type="PATRIC" id="fig|1429043.3.peg.2477"/>
<comment type="subcellular location">
    <subcellularLocation>
        <location evidence="2">Cell membrane</location>
    </subcellularLocation>
</comment>
<evidence type="ECO:0000256" key="11">
    <source>
        <dbReference type="ARBA" id="ARBA00023136"/>
    </source>
</evidence>
<dbReference type="InParanoid" id="A0A0D2J6S8"/>
<organism evidence="16 17">
    <name type="scientific">Dethiosulfatarculus sandiegensis</name>
    <dbReference type="NCBI Taxonomy" id="1429043"/>
    <lineage>
        <taxon>Bacteria</taxon>
        <taxon>Pseudomonadati</taxon>
        <taxon>Thermodesulfobacteriota</taxon>
        <taxon>Desulfarculia</taxon>
        <taxon>Desulfarculales</taxon>
        <taxon>Desulfarculaceae</taxon>
        <taxon>Dethiosulfatarculus</taxon>
    </lineage>
</organism>
<dbReference type="SUPFAM" id="SSF55785">
    <property type="entry name" value="PYP-like sensor domain (PAS domain)"/>
    <property type="match status" value="1"/>
</dbReference>
<dbReference type="Gene3D" id="3.30.450.20">
    <property type="entry name" value="PAS domain"/>
    <property type="match status" value="1"/>
</dbReference>
<dbReference type="PROSITE" id="PS50110">
    <property type="entry name" value="RESPONSE_REGULATORY"/>
    <property type="match status" value="1"/>
</dbReference>
<evidence type="ECO:0000256" key="8">
    <source>
        <dbReference type="ARBA" id="ARBA00022777"/>
    </source>
</evidence>
<dbReference type="InterPro" id="IPR011006">
    <property type="entry name" value="CheY-like_superfamily"/>
</dbReference>
<evidence type="ECO:0000259" key="15">
    <source>
        <dbReference type="PROSITE" id="PS50112"/>
    </source>
</evidence>
<keyword evidence="10" id="KW-0902">Two-component regulatory system</keyword>
<evidence type="ECO:0000256" key="9">
    <source>
        <dbReference type="ARBA" id="ARBA00022840"/>
    </source>
</evidence>
<dbReference type="PROSITE" id="PS50109">
    <property type="entry name" value="HIS_KIN"/>
    <property type="match status" value="1"/>
</dbReference>
<dbReference type="SUPFAM" id="SSF47384">
    <property type="entry name" value="Homodimeric domain of signal transducing histidine kinase"/>
    <property type="match status" value="1"/>
</dbReference>
<keyword evidence="5" id="KW-0597">Phosphoprotein</keyword>
<dbReference type="PANTHER" id="PTHR43047:SF72">
    <property type="entry name" value="OSMOSENSING HISTIDINE PROTEIN KINASE SLN1"/>
    <property type="match status" value="1"/>
</dbReference>
<gene>
    <name evidence="16" type="ORF">X474_11645</name>
</gene>
<dbReference type="FunFam" id="3.30.565.10:FF:000023">
    <property type="entry name" value="PAS domain-containing sensor histidine kinase"/>
    <property type="match status" value="1"/>
</dbReference>
<dbReference type="InterPro" id="IPR003594">
    <property type="entry name" value="HATPase_dom"/>
</dbReference>
<dbReference type="InterPro" id="IPR036890">
    <property type="entry name" value="HATPase_C_sf"/>
</dbReference>
<dbReference type="Pfam" id="PF00512">
    <property type="entry name" value="HisKA"/>
    <property type="match status" value="1"/>
</dbReference>
<dbReference type="InterPro" id="IPR005467">
    <property type="entry name" value="His_kinase_dom"/>
</dbReference>
<dbReference type="GO" id="GO:0000155">
    <property type="term" value="F:phosphorelay sensor kinase activity"/>
    <property type="evidence" value="ECO:0007669"/>
    <property type="project" value="InterPro"/>
</dbReference>
<dbReference type="SMART" id="SM00387">
    <property type="entry name" value="HATPase_c"/>
    <property type="match status" value="1"/>
</dbReference>
<evidence type="ECO:0000256" key="5">
    <source>
        <dbReference type="ARBA" id="ARBA00022553"/>
    </source>
</evidence>
<dbReference type="CDD" id="cd00130">
    <property type="entry name" value="PAS"/>
    <property type="match status" value="1"/>
</dbReference>
<dbReference type="GO" id="GO:0005886">
    <property type="term" value="C:plasma membrane"/>
    <property type="evidence" value="ECO:0007669"/>
    <property type="project" value="UniProtKB-SubCell"/>
</dbReference>
<dbReference type="Pfam" id="PF00072">
    <property type="entry name" value="Response_reg"/>
    <property type="match status" value="1"/>
</dbReference>
<comment type="catalytic activity">
    <reaction evidence="1">
        <text>ATP + protein L-histidine = ADP + protein N-phospho-L-histidine.</text>
        <dbReference type="EC" id="2.7.13.3"/>
    </reaction>
</comment>
<dbReference type="PANTHER" id="PTHR43047">
    <property type="entry name" value="TWO-COMPONENT HISTIDINE PROTEIN KINASE"/>
    <property type="match status" value="1"/>
</dbReference>
<dbReference type="InterPro" id="IPR013656">
    <property type="entry name" value="PAS_4"/>
</dbReference>
<reference evidence="16 17" key="1">
    <citation type="submission" date="2013-11" db="EMBL/GenBank/DDBJ databases">
        <title>Metagenomic analysis of a methanogenic consortium involved in long chain n-alkane degradation.</title>
        <authorList>
            <person name="Davidova I.A."/>
            <person name="Callaghan A.V."/>
            <person name="Wawrik B."/>
            <person name="Pruitt S."/>
            <person name="Marks C."/>
            <person name="Duncan K.E."/>
            <person name="Suflita J.M."/>
        </authorList>
    </citation>
    <scope>NUCLEOTIDE SEQUENCE [LARGE SCALE GENOMIC DNA]</scope>
    <source>
        <strain evidence="16 17">SPR</strain>
    </source>
</reference>
<dbReference type="CDD" id="cd00082">
    <property type="entry name" value="HisKA"/>
    <property type="match status" value="1"/>
</dbReference>
<feature type="domain" description="Histidine kinase" evidence="13">
    <location>
        <begin position="276"/>
        <end position="495"/>
    </location>
</feature>
<evidence type="ECO:0000256" key="2">
    <source>
        <dbReference type="ARBA" id="ARBA00004236"/>
    </source>
</evidence>
<evidence type="ECO:0000256" key="7">
    <source>
        <dbReference type="ARBA" id="ARBA00022741"/>
    </source>
</evidence>
<evidence type="ECO:0000259" key="13">
    <source>
        <dbReference type="PROSITE" id="PS50109"/>
    </source>
</evidence>
<evidence type="ECO:0000256" key="1">
    <source>
        <dbReference type="ARBA" id="ARBA00000085"/>
    </source>
</evidence>
<dbReference type="Gene3D" id="3.40.50.2300">
    <property type="match status" value="1"/>
</dbReference>
<protein>
    <recommendedName>
        <fullName evidence="3">histidine kinase</fullName>
        <ecNumber evidence="3">2.7.13.3</ecNumber>
    </recommendedName>
</protein>
<accession>A0A0D2J6S8</accession>
<keyword evidence="7" id="KW-0547">Nucleotide-binding</keyword>
<sequence>MCANTSGLQILVADPEAEIREGVSQILGRQGYGVVEARTGQETLDILLQGACELALIELSFPDMEGTEVLERLVEAGQDVDVIVLTGQATIEKAVYAVRLGALDVLTKPFVPWLLKKAVGRVWELRRLARERDRLARERQRGLWAITTEKSRLKAVINSMSEGVLITDQDGGIVLCNPAFTRLMEMDSSCVIGSRVREHPHLAALHRLTDRMASPEEPAQMISQELKIKEDPPRFIRARVNLVAGSEGGVLGLVTVIEDITYLKEMDQKKSEFVAMVSHELKAPLAVLDTQAKVILKTVGHTLDDKQQKMLYRMQERIKGAVEMINDLLDLTRIEDQGVVRQKSPLDLGEYATEARELWDASAKERGHKLSLELKEGLPEIMADPGAIREVLMNLVGNAVRYTPDGGEILVSVCLEKGYVCLEVSDNGIGVAPEDQKRIFDRFFRVKSEHTRHIVGTGLGLPIVKAIAEEHQGRISLESRLGKGSTFKVYFPALV</sequence>
<dbReference type="Pfam" id="PF08448">
    <property type="entry name" value="PAS_4"/>
    <property type="match status" value="1"/>
</dbReference>
<dbReference type="SUPFAM" id="SSF55874">
    <property type="entry name" value="ATPase domain of HSP90 chaperone/DNA topoisomerase II/histidine kinase"/>
    <property type="match status" value="1"/>
</dbReference>
<dbReference type="GO" id="GO:0009927">
    <property type="term" value="F:histidine phosphotransfer kinase activity"/>
    <property type="evidence" value="ECO:0007669"/>
    <property type="project" value="TreeGrafter"/>
</dbReference>
<keyword evidence="11" id="KW-0472">Membrane</keyword>
<evidence type="ECO:0000313" key="17">
    <source>
        <dbReference type="Proteomes" id="UP000032233"/>
    </source>
</evidence>
<dbReference type="EMBL" id="AZAC01000014">
    <property type="protein sequence ID" value="KIX13879.1"/>
    <property type="molecule type" value="Genomic_DNA"/>
</dbReference>
<evidence type="ECO:0000256" key="10">
    <source>
        <dbReference type="ARBA" id="ARBA00023012"/>
    </source>
</evidence>
<comment type="caution">
    <text evidence="12">Lacks conserved residue(s) required for the propagation of feature annotation.</text>
</comment>
<keyword evidence="4" id="KW-1003">Cell membrane</keyword>
<comment type="caution">
    <text evidence="16">The sequence shown here is derived from an EMBL/GenBank/DDBJ whole genome shotgun (WGS) entry which is preliminary data.</text>
</comment>